<sequence length="96" mass="11114">MIPIAVVGMKLSFRIDEAYSLKDKRSVIKSIIHKMHRKFNISIAELDKQDMLNQGVIGISVVGNEYQQCHTVIDKVLNEIEETYAIEVYNIERMEM</sequence>
<dbReference type="AlphaFoldDB" id="A0A1I5V7R0"/>
<keyword evidence="2" id="KW-1185">Reference proteome</keyword>
<dbReference type="EMBL" id="FOXW01000001">
    <property type="protein sequence ID" value="SFQ03563.1"/>
    <property type="molecule type" value="Genomic_DNA"/>
</dbReference>
<dbReference type="PANTHER" id="PTHR36441:SF1">
    <property type="entry name" value="DUF503 DOMAIN-CONTAINING PROTEIN"/>
    <property type="match status" value="1"/>
</dbReference>
<dbReference type="Gene3D" id="3.30.70.1120">
    <property type="entry name" value="TT1725-like"/>
    <property type="match status" value="1"/>
</dbReference>
<dbReference type="SUPFAM" id="SSF103007">
    <property type="entry name" value="Hypothetical protein TT1725"/>
    <property type="match status" value="1"/>
</dbReference>
<evidence type="ECO:0008006" key="3">
    <source>
        <dbReference type="Google" id="ProtNLM"/>
    </source>
</evidence>
<dbReference type="Proteomes" id="UP000199136">
    <property type="component" value="Unassembled WGS sequence"/>
</dbReference>
<evidence type="ECO:0000313" key="1">
    <source>
        <dbReference type="EMBL" id="SFQ03563.1"/>
    </source>
</evidence>
<dbReference type="PANTHER" id="PTHR36441">
    <property type="entry name" value="HYPOTHETICAL CYTOSOLIC PROTEIN"/>
    <property type="match status" value="1"/>
</dbReference>
<gene>
    <name evidence="1" type="ORF">SAMN04488506_0407</name>
</gene>
<evidence type="ECO:0000313" key="2">
    <source>
        <dbReference type="Proteomes" id="UP000199136"/>
    </source>
</evidence>
<accession>A0A1I5V7R0</accession>
<dbReference type="InterPro" id="IPR036746">
    <property type="entry name" value="TT1725-like_sf"/>
</dbReference>
<reference evidence="1 2" key="1">
    <citation type="submission" date="2016-10" db="EMBL/GenBank/DDBJ databases">
        <authorList>
            <person name="de Groot N.N."/>
        </authorList>
    </citation>
    <scope>NUCLEOTIDE SEQUENCE [LARGE SCALE GENOMIC DNA]</scope>
    <source>
        <strain evidence="1 2">DSM 20581</strain>
    </source>
</reference>
<proteinExistence type="predicted"/>
<organism evidence="1 2">
    <name type="scientific">Desemzia incerta</name>
    <dbReference type="NCBI Taxonomy" id="82801"/>
    <lineage>
        <taxon>Bacteria</taxon>
        <taxon>Bacillati</taxon>
        <taxon>Bacillota</taxon>
        <taxon>Bacilli</taxon>
        <taxon>Lactobacillales</taxon>
        <taxon>Carnobacteriaceae</taxon>
        <taxon>Desemzia</taxon>
    </lineage>
</organism>
<dbReference type="Pfam" id="PF04456">
    <property type="entry name" value="DUF503"/>
    <property type="match status" value="1"/>
</dbReference>
<protein>
    <recommendedName>
        <fullName evidence="3">DUF503 domain-containing protein</fullName>
    </recommendedName>
</protein>
<dbReference type="InterPro" id="IPR007546">
    <property type="entry name" value="DUF503"/>
</dbReference>
<name>A0A1I5V7R0_9LACT</name>
<dbReference type="STRING" id="82801.SAMN04488506_0407"/>